<evidence type="ECO:0000256" key="11">
    <source>
        <dbReference type="ARBA" id="ARBA00031859"/>
    </source>
</evidence>
<evidence type="ECO:0000313" key="13">
    <source>
        <dbReference type="EMBL" id="PAV20305.1"/>
    </source>
</evidence>
<comment type="caution">
    <text evidence="13">The sequence shown here is derived from an EMBL/GenBank/DDBJ whole genome shotgun (WGS) entry which is preliminary data.</text>
</comment>
<dbReference type="EMBL" id="NBII01000003">
    <property type="protein sequence ID" value="PAV20305.1"/>
    <property type="molecule type" value="Genomic_DNA"/>
</dbReference>
<dbReference type="CDD" id="cd00585">
    <property type="entry name" value="Peptidase_C1B"/>
    <property type="match status" value="1"/>
</dbReference>
<dbReference type="GO" id="GO:0043418">
    <property type="term" value="P:homocysteine catabolic process"/>
    <property type="evidence" value="ECO:0007669"/>
    <property type="project" value="TreeGrafter"/>
</dbReference>
<dbReference type="PROSITE" id="PS00139">
    <property type="entry name" value="THIOL_PROTEASE_CYS"/>
    <property type="match status" value="1"/>
</dbReference>
<evidence type="ECO:0000256" key="4">
    <source>
        <dbReference type="ARBA" id="ARBA00022670"/>
    </source>
</evidence>
<evidence type="ECO:0000256" key="1">
    <source>
        <dbReference type="ARBA" id="ARBA00000423"/>
    </source>
</evidence>
<dbReference type="GO" id="GO:0009636">
    <property type="term" value="P:response to toxic substance"/>
    <property type="evidence" value="ECO:0007669"/>
    <property type="project" value="TreeGrafter"/>
</dbReference>
<accession>A0A286ULH3</accession>
<evidence type="ECO:0000256" key="2">
    <source>
        <dbReference type="ARBA" id="ARBA00012465"/>
    </source>
</evidence>
<dbReference type="EC" id="3.4.22.40" evidence="2"/>
<dbReference type="Proteomes" id="UP000217199">
    <property type="component" value="Unassembled WGS sequence"/>
</dbReference>
<dbReference type="AlphaFoldDB" id="A0A286ULH3"/>
<dbReference type="Pfam" id="PF03051">
    <property type="entry name" value="Peptidase_C1_2"/>
    <property type="match status" value="1"/>
</dbReference>
<evidence type="ECO:0000256" key="3">
    <source>
        <dbReference type="ARBA" id="ARBA00016900"/>
    </source>
</evidence>
<organism evidence="13 14">
    <name type="scientific">Pyrrhoderma noxium</name>
    <dbReference type="NCBI Taxonomy" id="2282107"/>
    <lineage>
        <taxon>Eukaryota</taxon>
        <taxon>Fungi</taxon>
        <taxon>Dikarya</taxon>
        <taxon>Basidiomycota</taxon>
        <taxon>Agaricomycotina</taxon>
        <taxon>Agaricomycetes</taxon>
        <taxon>Hymenochaetales</taxon>
        <taxon>Hymenochaetaceae</taxon>
        <taxon>Pyrrhoderma</taxon>
    </lineage>
</organism>
<dbReference type="PANTHER" id="PTHR10363">
    <property type="entry name" value="BLEOMYCIN HYDROLASE"/>
    <property type="match status" value="1"/>
</dbReference>
<evidence type="ECO:0000313" key="14">
    <source>
        <dbReference type="Proteomes" id="UP000217199"/>
    </source>
</evidence>
<evidence type="ECO:0000256" key="12">
    <source>
        <dbReference type="ARBA" id="ARBA00032353"/>
    </source>
</evidence>
<dbReference type="InterPro" id="IPR038765">
    <property type="entry name" value="Papain-like_cys_pep_sf"/>
</dbReference>
<evidence type="ECO:0000256" key="7">
    <source>
        <dbReference type="ARBA" id="ARBA00025347"/>
    </source>
</evidence>
<keyword evidence="5 13" id="KW-0378">Hydrolase</keyword>
<evidence type="ECO:0000256" key="5">
    <source>
        <dbReference type="ARBA" id="ARBA00022801"/>
    </source>
</evidence>
<dbReference type="OrthoDB" id="2666448at2759"/>
<dbReference type="GO" id="GO:0005737">
    <property type="term" value="C:cytoplasm"/>
    <property type="evidence" value="ECO:0007669"/>
    <property type="project" value="TreeGrafter"/>
</dbReference>
<dbReference type="InterPro" id="IPR004134">
    <property type="entry name" value="Peptidase_C1B"/>
</dbReference>
<dbReference type="InterPro" id="IPR000169">
    <property type="entry name" value="Pept_cys_AS"/>
</dbReference>
<keyword evidence="6" id="KW-0788">Thiol protease</keyword>
<name>A0A286ULH3_9AGAM</name>
<keyword evidence="14" id="KW-1185">Reference proteome</keyword>
<reference evidence="13 14" key="1">
    <citation type="journal article" date="2017" name="Mol. Ecol.">
        <title>Comparative and population genomic landscape of Phellinus noxius: A hypervariable fungus causing root rot in trees.</title>
        <authorList>
            <person name="Chung C.L."/>
            <person name="Lee T.J."/>
            <person name="Akiba M."/>
            <person name="Lee H.H."/>
            <person name="Kuo T.H."/>
            <person name="Liu D."/>
            <person name="Ke H.M."/>
            <person name="Yokoi T."/>
            <person name="Roa M.B."/>
            <person name="Lu M.J."/>
            <person name="Chang Y.Y."/>
            <person name="Ann P.J."/>
            <person name="Tsai J.N."/>
            <person name="Chen C.Y."/>
            <person name="Tzean S.S."/>
            <person name="Ota Y."/>
            <person name="Hattori T."/>
            <person name="Sahashi N."/>
            <person name="Liou R.F."/>
            <person name="Kikuchi T."/>
            <person name="Tsai I.J."/>
        </authorList>
    </citation>
    <scope>NUCLEOTIDE SEQUENCE [LARGE SCALE GENOMIC DNA]</scope>
    <source>
        <strain evidence="13 14">FFPRI411160</strain>
    </source>
</reference>
<protein>
    <recommendedName>
        <fullName evidence="3">Cysteine proteinase 1, mitochondrial</fullName>
        <ecNumber evidence="2">3.4.22.40</ecNumber>
    </recommendedName>
    <alternativeName>
        <fullName evidence="9">Bleomycin hydrolase</fullName>
    </alternativeName>
    <alternativeName>
        <fullName evidence="12">Homocysteine-thiolactonase</fullName>
    </alternativeName>
    <alternativeName>
        <fullName evidence="10">Leucine aminopeptidase 3</fullName>
    </alternativeName>
    <alternativeName>
        <fullName evidence="11">Y3</fullName>
    </alternativeName>
</protein>
<comment type="subunit">
    <text evidence="8">Homohexamer. Binds to nucleic acids. Binds single-stranded DNA and RNA with higher affinity than double-stranded DNA.</text>
</comment>
<dbReference type="GO" id="GO:0070005">
    <property type="term" value="F:cysteine-type aminopeptidase activity"/>
    <property type="evidence" value="ECO:0007669"/>
    <property type="project" value="InterPro"/>
</dbReference>
<dbReference type="STRING" id="2282107.A0A286ULH3"/>
<evidence type="ECO:0000256" key="6">
    <source>
        <dbReference type="ARBA" id="ARBA00022807"/>
    </source>
</evidence>
<dbReference type="GO" id="GO:0004197">
    <property type="term" value="F:cysteine-type endopeptidase activity"/>
    <property type="evidence" value="ECO:0007669"/>
    <property type="project" value="UniProtKB-EC"/>
</dbReference>
<sequence length="544" mass="60856">MSLRDFFLVEDDLNCCCPQCISCHIRPRNRTRARSNSCTGIRVTSMGAAQSTSAQSVSVASSSLSEKVPAQEYSVQPSLKAATPLSPNGSISLKNVAQWEEAAVDDLKVQLARTVLVDTDYKSALATRSARIADPHVFNVQLDFKTGPVTNQKSSGRCWLFATTNVLRHSIMQKLSLKEFQLSQSYLFFWDKLNKCNYYLELSIETADLALDDRIVNFLSNDLISDGGQWDMAVNLLETYGVVPQPIYPESYSSSASSNLNKLLKLKLREHALILRRLSASLKGVTDKEQALSSIRAKKEELMSEIWTIMTATLGVPPRPDDAFTWEYLDGDGKFRSWTGTPLEFYKAFTSRQYPPTDSFSIINDPRNEYKKLYTVDKLGNIWGGREVLYVNTHIDDLKNTIVKMLKAGQPAFFGCDVNQFSDSRGGILDTGLHKAAIENAFNITLGLTKAERLEMNESSMTHAMVITAAHVDASGRPVRFRVENSWGPDSGEKGYLVMTDKWFDEFVYQVVVPKSLAPKELVKVFESREKIVLPPWDPMGSLA</sequence>
<dbReference type="SUPFAM" id="SSF54001">
    <property type="entry name" value="Cysteine proteinases"/>
    <property type="match status" value="1"/>
</dbReference>
<dbReference type="GO" id="GO:0006508">
    <property type="term" value="P:proteolysis"/>
    <property type="evidence" value="ECO:0007669"/>
    <property type="project" value="UniProtKB-KW"/>
</dbReference>
<dbReference type="Gene3D" id="3.90.70.10">
    <property type="entry name" value="Cysteine proteinases"/>
    <property type="match status" value="1"/>
</dbReference>
<gene>
    <name evidence="13" type="ORF">PNOK_0293200</name>
</gene>
<comment type="function">
    <text evidence="7">The normal physiological role of the enzyme is unknown, but it is not essential for the viability of yeast cells. Has aminopeptidase activity, shortening substrate peptides sequentially by 1 amino acid. Has bleomycin hydrolase activity, which can protect the cell from the toxic effects of bleomycin. Has homocysteine-thiolactonase activity, protecting the cell against homocysteine toxicity. Acts as a repressor in the GAL4 regulatory system, but this does not require either the peptidase or nucleic acid-binding activities.</text>
</comment>
<evidence type="ECO:0000256" key="8">
    <source>
        <dbReference type="ARBA" id="ARBA00026080"/>
    </source>
</evidence>
<comment type="catalytic activity">
    <reaction evidence="1">
        <text>Inactivates bleomycin B2 (a cytotoxic glycometallopeptide) by hydrolysis of a carboxyamide bond of beta-aminoalanine, but also shows general aminopeptidase activity. The specificity varies somewhat with source, but amino acid arylamides of Met, Leu and Ala are preferred.</text>
        <dbReference type="EC" id="3.4.22.40"/>
    </reaction>
</comment>
<keyword evidence="4" id="KW-0645">Protease</keyword>
<evidence type="ECO:0000256" key="9">
    <source>
        <dbReference type="ARBA" id="ARBA00030627"/>
    </source>
</evidence>
<dbReference type="InParanoid" id="A0A286ULH3"/>
<proteinExistence type="predicted"/>
<evidence type="ECO:0000256" key="10">
    <source>
        <dbReference type="ARBA" id="ARBA00031564"/>
    </source>
</evidence>
<dbReference type="PANTHER" id="PTHR10363:SF2">
    <property type="entry name" value="BLEOMYCIN HYDROLASE"/>
    <property type="match status" value="1"/>
</dbReference>